<reference evidence="6 7" key="1">
    <citation type="submission" date="2019-03" db="EMBL/GenBank/DDBJ databases">
        <title>Genomic Encyclopedia of Type Strains, Phase IV (KMG-IV): sequencing the most valuable type-strain genomes for metagenomic binning, comparative biology and taxonomic classification.</title>
        <authorList>
            <person name="Goeker M."/>
        </authorList>
    </citation>
    <scope>NUCLEOTIDE SEQUENCE [LARGE SCALE GENOMIC DNA]</scope>
    <source>
        <strain evidence="6 7">DSM 102852</strain>
    </source>
</reference>
<dbReference type="NCBIfam" id="TIGR00401">
    <property type="entry name" value="msrA"/>
    <property type="match status" value="1"/>
</dbReference>
<evidence type="ECO:0000313" key="7">
    <source>
        <dbReference type="Proteomes" id="UP000294480"/>
    </source>
</evidence>
<evidence type="ECO:0000256" key="4">
    <source>
        <dbReference type="HAMAP-Rule" id="MF_01401"/>
    </source>
</evidence>
<dbReference type="AlphaFoldDB" id="A0A4R6Y8F1"/>
<proteinExistence type="inferred from homology"/>
<accession>A0A4R6Y8F1</accession>
<dbReference type="PANTHER" id="PTHR43774:SF1">
    <property type="entry name" value="PEPTIDE METHIONINE SULFOXIDE REDUCTASE MSRA 2"/>
    <property type="match status" value="1"/>
</dbReference>
<dbReference type="InterPro" id="IPR036509">
    <property type="entry name" value="Met_Sox_Rdtase_MsrA_sf"/>
</dbReference>
<dbReference type="PANTHER" id="PTHR43774">
    <property type="entry name" value="PEPTIDE METHIONINE SULFOXIDE REDUCTASE"/>
    <property type="match status" value="1"/>
</dbReference>
<keyword evidence="7" id="KW-1185">Reference proteome</keyword>
<evidence type="ECO:0000313" key="6">
    <source>
        <dbReference type="EMBL" id="TDR31667.1"/>
    </source>
</evidence>
<comment type="catalytic activity">
    <reaction evidence="2 4">
        <text>L-methionyl-[protein] + [thioredoxin]-disulfide + H2O = L-methionyl-(S)-S-oxide-[protein] + [thioredoxin]-dithiol</text>
        <dbReference type="Rhea" id="RHEA:14217"/>
        <dbReference type="Rhea" id="RHEA-COMP:10698"/>
        <dbReference type="Rhea" id="RHEA-COMP:10700"/>
        <dbReference type="Rhea" id="RHEA-COMP:12313"/>
        <dbReference type="Rhea" id="RHEA-COMP:12315"/>
        <dbReference type="ChEBI" id="CHEBI:15377"/>
        <dbReference type="ChEBI" id="CHEBI:16044"/>
        <dbReference type="ChEBI" id="CHEBI:29950"/>
        <dbReference type="ChEBI" id="CHEBI:44120"/>
        <dbReference type="ChEBI" id="CHEBI:50058"/>
        <dbReference type="EC" id="1.8.4.11"/>
    </reaction>
</comment>
<protein>
    <recommendedName>
        <fullName evidence="4">Peptide methionine sulfoxide reductase MsrA</fullName>
        <shortName evidence="4">Protein-methionine-S-oxide reductase</shortName>
        <ecNumber evidence="4">1.8.4.11</ecNumber>
    </recommendedName>
    <alternativeName>
        <fullName evidence="4">Peptide-methionine (S)-S-oxide reductase</fullName>
        <shortName evidence="4">Peptide Met(O) reductase</shortName>
    </alternativeName>
</protein>
<dbReference type="HAMAP" id="MF_01401">
    <property type="entry name" value="MsrA"/>
    <property type="match status" value="1"/>
</dbReference>
<evidence type="ECO:0000256" key="3">
    <source>
        <dbReference type="ARBA" id="ARBA00048782"/>
    </source>
</evidence>
<gene>
    <name evidence="4" type="primary">msrA</name>
    <name evidence="6" type="ORF">DFR44_10850</name>
</gene>
<evidence type="ECO:0000259" key="5">
    <source>
        <dbReference type="Pfam" id="PF01625"/>
    </source>
</evidence>
<organism evidence="6 7">
    <name type="scientific">Hydromonas duriensis</name>
    <dbReference type="NCBI Taxonomy" id="1527608"/>
    <lineage>
        <taxon>Bacteria</taxon>
        <taxon>Pseudomonadati</taxon>
        <taxon>Pseudomonadota</taxon>
        <taxon>Betaproteobacteria</taxon>
        <taxon>Burkholderiales</taxon>
        <taxon>Burkholderiaceae</taxon>
        <taxon>Hydromonas</taxon>
    </lineage>
</organism>
<dbReference type="Proteomes" id="UP000294480">
    <property type="component" value="Unassembled WGS sequence"/>
</dbReference>
<comment type="caution">
    <text evidence="6">The sequence shown here is derived from an EMBL/GenBank/DDBJ whole genome shotgun (WGS) entry which is preliminary data.</text>
</comment>
<sequence>MVIPNPQLDESLSKTPHIQKAVFAGGCFWGVQAVFQHVKGVTLVVSGYSGGKANQADYSSVSSGTSGHAESVEITYDTSIITYGQLLKVFFSVAHNPTELNRQGPDTGTQYRSGVFYITPEQQRITQAYIQQLQKSRIFKQDIVTQSVPLTHFYAAENYHQNYFKNHPDSAYIIKFDAPKLVDLKQSYPELYLP</sequence>
<dbReference type="EMBL" id="SNZE01000008">
    <property type="protein sequence ID" value="TDR31667.1"/>
    <property type="molecule type" value="Genomic_DNA"/>
</dbReference>
<keyword evidence="1 4" id="KW-0560">Oxidoreductase</keyword>
<comment type="similarity">
    <text evidence="4">Belongs to the MsrA Met sulfoxide reductase family.</text>
</comment>
<feature type="active site" evidence="4">
    <location>
        <position position="27"/>
    </location>
</feature>
<evidence type="ECO:0000256" key="2">
    <source>
        <dbReference type="ARBA" id="ARBA00047806"/>
    </source>
</evidence>
<dbReference type="RefSeq" id="WP_133619721.1">
    <property type="nucleotide sequence ID" value="NZ_SNZE01000008.1"/>
</dbReference>
<dbReference type="Gene3D" id="3.30.1060.10">
    <property type="entry name" value="Peptide methionine sulphoxide reductase MsrA"/>
    <property type="match status" value="1"/>
</dbReference>
<dbReference type="OrthoDB" id="4174719at2"/>
<dbReference type="Pfam" id="PF01625">
    <property type="entry name" value="PMSR"/>
    <property type="match status" value="1"/>
</dbReference>
<dbReference type="GO" id="GO:0033744">
    <property type="term" value="F:L-methionine:thioredoxin-disulfide S-oxidoreductase activity"/>
    <property type="evidence" value="ECO:0007669"/>
    <property type="project" value="RHEA"/>
</dbReference>
<dbReference type="GO" id="GO:0008113">
    <property type="term" value="F:peptide-methionine (S)-S-oxide reductase activity"/>
    <property type="evidence" value="ECO:0007669"/>
    <property type="project" value="UniProtKB-UniRule"/>
</dbReference>
<comment type="function">
    <text evidence="4">Has an important function as a repair enzyme for proteins that have been inactivated by oxidation. Catalyzes the reversible oxidation-reduction of methionine sulfoxide in proteins to methionine.</text>
</comment>
<dbReference type="EC" id="1.8.4.11" evidence="4"/>
<dbReference type="InterPro" id="IPR002569">
    <property type="entry name" value="Met_Sox_Rdtase_MsrA_dom"/>
</dbReference>
<comment type="catalytic activity">
    <reaction evidence="3 4">
        <text>[thioredoxin]-disulfide + L-methionine + H2O = L-methionine (S)-S-oxide + [thioredoxin]-dithiol</text>
        <dbReference type="Rhea" id="RHEA:19993"/>
        <dbReference type="Rhea" id="RHEA-COMP:10698"/>
        <dbReference type="Rhea" id="RHEA-COMP:10700"/>
        <dbReference type="ChEBI" id="CHEBI:15377"/>
        <dbReference type="ChEBI" id="CHEBI:29950"/>
        <dbReference type="ChEBI" id="CHEBI:50058"/>
        <dbReference type="ChEBI" id="CHEBI:57844"/>
        <dbReference type="ChEBI" id="CHEBI:58772"/>
        <dbReference type="EC" id="1.8.4.11"/>
    </reaction>
</comment>
<feature type="domain" description="Peptide methionine sulphoxide reductase MsrA" evidence="5">
    <location>
        <begin position="20"/>
        <end position="172"/>
    </location>
</feature>
<name>A0A4R6Y8F1_9BURK</name>
<dbReference type="SUPFAM" id="SSF55068">
    <property type="entry name" value="Peptide methionine sulfoxide reductase"/>
    <property type="match status" value="1"/>
</dbReference>
<evidence type="ECO:0000256" key="1">
    <source>
        <dbReference type="ARBA" id="ARBA00023002"/>
    </source>
</evidence>